<keyword evidence="4" id="KW-1185">Reference proteome</keyword>
<organism evidence="3 4">
    <name type="scientific">Mycobacterium [tuberculosis] TKK-01-0051</name>
    <dbReference type="NCBI Taxonomy" id="1324261"/>
    <lineage>
        <taxon>Bacteria</taxon>
        <taxon>Bacillati</taxon>
        <taxon>Actinomycetota</taxon>
        <taxon>Actinomycetes</taxon>
        <taxon>Mycobacteriales</taxon>
        <taxon>Mycobacteriaceae</taxon>
        <taxon>Mycobacterium</taxon>
        <taxon>Mycobacterium avium complex (MAC)</taxon>
    </lineage>
</organism>
<dbReference type="SUPFAM" id="SSF51556">
    <property type="entry name" value="Metallo-dependent hydrolases"/>
    <property type="match status" value="1"/>
</dbReference>
<dbReference type="InterPro" id="IPR032465">
    <property type="entry name" value="ACMSD"/>
</dbReference>
<gene>
    <name evidence="3" type="ORF">K875_03988</name>
</gene>
<dbReference type="PANTHER" id="PTHR21240:SF28">
    <property type="entry name" value="ISO-OROTATE DECARBOXYLASE (EUROFUNG)"/>
    <property type="match status" value="1"/>
</dbReference>
<sequence length="416" mass="47377">MTLTQDAPREAFDDGLGDVYIIDCDAHLTEPSDLWSARVAPLLKNRMPIMKTIDGKTAWYLDDQLWASTGGNTIATDREKILGSHTVQPFERIDVSSWSVPERLSLMDSMGIYAQILYPNGIGFASNHIFAIEDHAIRTKVLQIYNDFLVDSQVESKDRLLPQALLPIWDMDLTISEMTRLIDQGVRGFTLSDKPELLGLPELIDPYFDPMWDLFNESQSVANFHIGAGNRREDMEALRGNVTQRQSSSVVSPAWSNFGRQRKLAVIASQMYISNVRIIINLCMSNLFDRFPKVKVVSAESGIGWVPFVLESLEYQFDEMVTEESELKFAERRPTEYFRDHLYVMYWFEETGATKLIEDIGVKNVLVETDVPHPTCLYPSPRAHFTRVMAGLDVHTQRRVLQDNAAELYRITLPTG</sequence>
<dbReference type="PATRIC" id="fig|1324261.3.peg.4028"/>
<evidence type="ECO:0000313" key="3">
    <source>
        <dbReference type="EMBL" id="KBZ61037.1"/>
    </source>
</evidence>
<dbReference type="GO" id="GO:0016831">
    <property type="term" value="F:carboxy-lyase activity"/>
    <property type="evidence" value="ECO:0007669"/>
    <property type="project" value="InterPro"/>
</dbReference>
<dbReference type="HOGENOM" id="CLU_039329_0_0_11"/>
<dbReference type="EMBL" id="JLXW01000010">
    <property type="protein sequence ID" value="KBZ61037.1"/>
    <property type="molecule type" value="Genomic_DNA"/>
</dbReference>
<dbReference type="GO" id="GO:0005737">
    <property type="term" value="C:cytoplasm"/>
    <property type="evidence" value="ECO:0007669"/>
    <property type="project" value="TreeGrafter"/>
</dbReference>
<keyword evidence="1" id="KW-0456">Lyase</keyword>
<name>A0A051TVN7_9MYCO</name>
<reference evidence="3 4" key="1">
    <citation type="submission" date="2014-04" db="EMBL/GenBank/DDBJ databases">
        <title>The Genome Sequence of Mycobacterium tuberculosis TKK-01-0051.</title>
        <authorList>
            <consortium name="The Broad Institute Genomics Platform"/>
            <consortium name="The Broad Institute Genome Sequencing Center for Infectious Disease"/>
            <person name="Earl A.M."/>
            <person name="Cohen K."/>
            <person name="Pym A."/>
            <person name="Bishai W."/>
            <person name="Maharaj K."/>
            <person name="Desjardins C."/>
            <person name="Abeel T."/>
            <person name="Young S."/>
            <person name="Zeng Q."/>
            <person name="Gargeya S."/>
            <person name="Abouelleil A."/>
            <person name="Alvarado L."/>
            <person name="Chapman S.B."/>
            <person name="Gainer-Dewar J."/>
            <person name="Goldberg J."/>
            <person name="Griggs A."/>
            <person name="Gujja S."/>
            <person name="Hansen M."/>
            <person name="Howarth C."/>
            <person name="Imamovic A."/>
            <person name="Larimer J."/>
            <person name="Murphy C."/>
            <person name="Naylor J."/>
            <person name="Pearson M."/>
            <person name="Poon T.W."/>
            <person name="Priest M."/>
            <person name="Roberts A."/>
            <person name="Saif S."/>
            <person name="Shea T."/>
            <person name="Sykes S."/>
            <person name="Wortman J."/>
            <person name="Nusbaum C."/>
            <person name="Birren B."/>
        </authorList>
    </citation>
    <scope>NUCLEOTIDE SEQUENCE [LARGE SCALE GENOMIC DNA]</scope>
    <source>
        <strain evidence="3 4">TKK-01-0051</strain>
    </source>
</reference>
<evidence type="ECO:0000313" key="4">
    <source>
        <dbReference type="Proteomes" id="UP000025947"/>
    </source>
</evidence>
<dbReference type="Gene3D" id="3.20.20.140">
    <property type="entry name" value="Metal-dependent hydrolases"/>
    <property type="match status" value="1"/>
</dbReference>
<dbReference type="GO" id="GO:0019748">
    <property type="term" value="P:secondary metabolic process"/>
    <property type="evidence" value="ECO:0007669"/>
    <property type="project" value="TreeGrafter"/>
</dbReference>
<evidence type="ECO:0000256" key="1">
    <source>
        <dbReference type="ARBA" id="ARBA00023239"/>
    </source>
</evidence>
<protein>
    <recommendedName>
        <fullName evidence="2">Amidohydrolase-related domain-containing protein</fullName>
    </recommendedName>
</protein>
<dbReference type="RefSeq" id="WP_044486435.1">
    <property type="nucleotide sequence ID" value="NZ_KK328284.1"/>
</dbReference>
<dbReference type="GO" id="GO:0016787">
    <property type="term" value="F:hydrolase activity"/>
    <property type="evidence" value="ECO:0007669"/>
    <property type="project" value="InterPro"/>
</dbReference>
<dbReference type="AlphaFoldDB" id="A0A051TVN7"/>
<proteinExistence type="predicted"/>
<accession>A0A051TVN7</accession>
<dbReference type="Proteomes" id="UP000025947">
    <property type="component" value="Unassembled WGS sequence"/>
</dbReference>
<evidence type="ECO:0000259" key="2">
    <source>
        <dbReference type="Pfam" id="PF04909"/>
    </source>
</evidence>
<feature type="domain" description="Amidohydrolase-related" evidence="2">
    <location>
        <begin position="23"/>
        <end position="411"/>
    </location>
</feature>
<comment type="caution">
    <text evidence="3">The sequence shown here is derived from an EMBL/GenBank/DDBJ whole genome shotgun (WGS) entry which is preliminary data.</text>
</comment>
<dbReference type="Pfam" id="PF04909">
    <property type="entry name" value="Amidohydro_2"/>
    <property type="match status" value="1"/>
</dbReference>
<dbReference type="InterPro" id="IPR006680">
    <property type="entry name" value="Amidohydro-rel"/>
</dbReference>
<dbReference type="PANTHER" id="PTHR21240">
    <property type="entry name" value="2-AMINO-3-CARBOXYLMUCONATE-6-SEMIALDEHYDE DECARBOXYLASE"/>
    <property type="match status" value="1"/>
</dbReference>
<dbReference type="InterPro" id="IPR032466">
    <property type="entry name" value="Metal_Hydrolase"/>
</dbReference>